<accession>A0A8J2S6D9</accession>
<dbReference type="InterPro" id="IPR042266">
    <property type="entry name" value="PPPDE_sf"/>
</dbReference>
<evidence type="ECO:0000256" key="4">
    <source>
        <dbReference type="SAM" id="MobiDB-lite"/>
    </source>
</evidence>
<evidence type="ECO:0000259" key="5">
    <source>
        <dbReference type="PROSITE" id="PS51858"/>
    </source>
</evidence>
<dbReference type="Pfam" id="PF05903">
    <property type="entry name" value="Peptidase_C97"/>
    <property type="match status" value="1"/>
</dbReference>
<feature type="region of interest" description="Disordered" evidence="4">
    <location>
        <begin position="150"/>
        <end position="193"/>
    </location>
</feature>
<proteinExistence type="inferred from homology"/>
<evidence type="ECO:0000256" key="1">
    <source>
        <dbReference type="ARBA" id="ARBA00008140"/>
    </source>
</evidence>
<dbReference type="EMBL" id="CAKKNE010000001">
    <property type="protein sequence ID" value="CAH0365502.1"/>
    <property type="molecule type" value="Genomic_DNA"/>
</dbReference>
<dbReference type="PANTHER" id="PTHR12378">
    <property type="entry name" value="DESUMOYLATING ISOPEPTIDASE"/>
    <property type="match status" value="1"/>
</dbReference>
<organism evidence="6 7">
    <name type="scientific">Pelagomonas calceolata</name>
    <dbReference type="NCBI Taxonomy" id="35677"/>
    <lineage>
        <taxon>Eukaryota</taxon>
        <taxon>Sar</taxon>
        <taxon>Stramenopiles</taxon>
        <taxon>Ochrophyta</taxon>
        <taxon>Pelagophyceae</taxon>
        <taxon>Pelagomonadales</taxon>
        <taxon>Pelagomonadaceae</taxon>
        <taxon>Pelagomonas</taxon>
    </lineage>
</organism>
<evidence type="ECO:0000313" key="7">
    <source>
        <dbReference type="Proteomes" id="UP000789595"/>
    </source>
</evidence>
<evidence type="ECO:0000256" key="2">
    <source>
        <dbReference type="ARBA" id="ARBA00022670"/>
    </source>
</evidence>
<sequence length="193" mass="21088">MASHERQVTLHVYTFTGVGGRTNSILSSLSLGLHHSGVEVSGREFSFNDGGVFQTRPHECTRGDEPQCVLKESKFLGVHVGSTNEFNGVLNELRRAFPPGSYSLTGKNCNHFADVFCRALVGCGIPSYVNRAASYGRWLNFGNKGYQIGDGASSEAPKAKPAKADPNRSKKKELTEHQKMLLERIRNGATDKS</sequence>
<dbReference type="GO" id="GO:0101005">
    <property type="term" value="F:deubiquitinase activity"/>
    <property type="evidence" value="ECO:0007669"/>
    <property type="project" value="TreeGrafter"/>
</dbReference>
<dbReference type="PANTHER" id="PTHR12378:SF80">
    <property type="entry name" value="IP06716P-RELATED"/>
    <property type="match status" value="1"/>
</dbReference>
<dbReference type="SMART" id="SM01179">
    <property type="entry name" value="DUF862"/>
    <property type="match status" value="1"/>
</dbReference>
<protein>
    <recommendedName>
        <fullName evidence="5">PPPDE domain-containing protein</fullName>
    </recommendedName>
</protein>
<name>A0A8J2S6D9_9STRA</name>
<keyword evidence="7" id="KW-1185">Reference proteome</keyword>
<evidence type="ECO:0000256" key="3">
    <source>
        <dbReference type="ARBA" id="ARBA00022801"/>
    </source>
</evidence>
<comment type="caution">
    <text evidence="6">The sequence shown here is derived from an EMBL/GenBank/DDBJ whole genome shotgun (WGS) entry which is preliminary data.</text>
</comment>
<keyword evidence="3" id="KW-0378">Hydrolase</keyword>
<dbReference type="GO" id="GO:0006508">
    <property type="term" value="P:proteolysis"/>
    <property type="evidence" value="ECO:0007669"/>
    <property type="project" value="UniProtKB-KW"/>
</dbReference>
<dbReference type="Proteomes" id="UP000789595">
    <property type="component" value="Unassembled WGS sequence"/>
</dbReference>
<dbReference type="PROSITE" id="PS51858">
    <property type="entry name" value="PPPDE"/>
    <property type="match status" value="1"/>
</dbReference>
<evidence type="ECO:0000313" key="6">
    <source>
        <dbReference type="EMBL" id="CAH0365502.1"/>
    </source>
</evidence>
<dbReference type="GO" id="GO:0016579">
    <property type="term" value="P:protein deubiquitination"/>
    <property type="evidence" value="ECO:0007669"/>
    <property type="project" value="TreeGrafter"/>
</dbReference>
<feature type="domain" description="PPPDE" evidence="5">
    <location>
        <begin position="6"/>
        <end position="140"/>
    </location>
</feature>
<keyword evidence="2" id="KW-0645">Protease</keyword>
<gene>
    <name evidence="6" type="ORF">PECAL_1P19440</name>
</gene>
<reference evidence="6" key="1">
    <citation type="submission" date="2021-11" db="EMBL/GenBank/DDBJ databases">
        <authorList>
            <consortium name="Genoscope - CEA"/>
            <person name="William W."/>
        </authorList>
    </citation>
    <scope>NUCLEOTIDE SEQUENCE</scope>
</reference>
<dbReference type="AlphaFoldDB" id="A0A8J2S6D9"/>
<comment type="similarity">
    <text evidence="1">Belongs to the DeSI family.</text>
</comment>
<feature type="compositionally biased region" description="Basic and acidic residues" evidence="4">
    <location>
        <begin position="162"/>
        <end position="193"/>
    </location>
</feature>
<dbReference type="InterPro" id="IPR008580">
    <property type="entry name" value="PPPDE_dom"/>
</dbReference>
<dbReference type="Gene3D" id="3.90.1720.30">
    <property type="entry name" value="PPPDE domains"/>
    <property type="match status" value="1"/>
</dbReference>
<dbReference type="OrthoDB" id="412286at2759"/>